<evidence type="ECO:0000256" key="4">
    <source>
        <dbReference type="ARBA" id="ARBA00023128"/>
    </source>
</evidence>
<feature type="domain" description="Peptidase S26" evidence="7">
    <location>
        <begin position="46"/>
        <end position="84"/>
    </location>
</feature>
<dbReference type="InterPro" id="IPR036286">
    <property type="entry name" value="LexA/Signal_pep-like_sf"/>
</dbReference>
<keyword evidence="3" id="KW-0378">Hydrolase</keyword>
<dbReference type="GO" id="GO:0042720">
    <property type="term" value="C:mitochondrial inner membrane peptidase complex"/>
    <property type="evidence" value="ECO:0007669"/>
    <property type="project" value="TreeGrafter"/>
</dbReference>
<evidence type="ECO:0000256" key="3">
    <source>
        <dbReference type="ARBA" id="ARBA00022801"/>
    </source>
</evidence>
<dbReference type="InterPro" id="IPR052064">
    <property type="entry name" value="Mito_IMP1_subunit"/>
</dbReference>
<dbReference type="GO" id="GO:0004252">
    <property type="term" value="F:serine-type endopeptidase activity"/>
    <property type="evidence" value="ECO:0007669"/>
    <property type="project" value="InterPro"/>
</dbReference>
<dbReference type="GO" id="GO:0006465">
    <property type="term" value="P:signal peptide processing"/>
    <property type="evidence" value="ECO:0007669"/>
    <property type="project" value="InterPro"/>
</dbReference>
<dbReference type="CDD" id="cd06530">
    <property type="entry name" value="S26_SPase_I"/>
    <property type="match status" value="1"/>
</dbReference>
<keyword evidence="5" id="KW-0472">Membrane</keyword>
<accession>A0A0E9NJ42</accession>
<dbReference type="InterPro" id="IPR000223">
    <property type="entry name" value="Pept_S26A_signal_pept_1"/>
</dbReference>
<keyword evidence="4" id="KW-0496">Mitochondrion</keyword>
<evidence type="ECO:0000313" key="9">
    <source>
        <dbReference type="Proteomes" id="UP000033140"/>
    </source>
</evidence>
<dbReference type="SUPFAM" id="SSF51306">
    <property type="entry name" value="LexA/Signal peptidase"/>
    <property type="match status" value="1"/>
</dbReference>
<comment type="caution">
    <text evidence="8">The sequence shown here is derived from an EMBL/GenBank/DDBJ whole genome shotgun (WGS) entry which is preliminary data.</text>
</comment>
<dbReference type="PRINTS" id="PR00727">
    <property type="entry name" value="LEADERPTASE"/>
</dbReference>
<reference evidence="8 9" key="2">
    <citation type="journal article" date="2014" name="J. Gen. Appl. Microbiol.">
        <title>The early diverging ascomycetous budding yeast Saitoella complicata has three histone deacetylases belonging to the Clr6, Hos2, and Rpd3 lineages.</title>
        <authorList>
            <person name="Nishida H."/>
            <person name="Matsumoto T."/>
            <person name="Kondo S."/>
            <person name="Hamamoto M."/>
            <person name="Yoshikawa H."/>
        </authorList>
    </citation>
    <scope>NUCLEOTIDE SEQUENCE [LARGE SCALE GENOMIC DNA]</scope>
    <source>
        <strain evidence="8 9">NRRL Y-17804</strain>
    </source>
</reference>
<keyword evidence="9" id="KW-1185">Reference proteome</keyword>
<gene>
    <name evidence="8" type="ORF">G7K_3996-t1</name>
</gene>
<dbReference type="Gene3D" id="2.10.109.10">
    <property type="entry name" value="Umud Fragment, subunit A"/>
    <property type="match status" value="1"/>
</dbReference>
<feature type="domain" description="Peptidase S26" evidence="7">
    <location>
        <begin position="5"/>
        <end position="39"/>
    </location>
</feature>
<dbReference type="Pfam" id="PF10502">
    <property type="entry name" value="Peptidase_S26"/>
    <property type="match status" value="2"/>
</dbReference>
<comment type="subcellular location">
    <subcellularLocation>
        <location evidence="1">Mitochondrion inner membrane</location>
    </subcellularLocation>
</comment>
<sequence>MYGRNIRIGDVVVVKSPDDPGVRMAKTVIGMGGDLVCMDPSRNMREYLRVPPGHVWVTGNNLSNSWDSRQMGPIPLALVLGKATHKLSFVKLQWPEPIRNALHLVDE</sequence>
<reference evidence="8 9" key="1">
    <citation type="journal article" date="2011" name="J. Gen. Appl. Microbiol.">
        <title>Draft genome sequencing of the enigmatic yeast Saitoella complicata.</title>
        <authorList>
            <person name="Nishida H."/>
            <person name="Hamamoto M."/>
            <person name="Sugiyama J."/>
        </authorList>
    </citation>
    <scope>NUCLEOTIDE SEQUENCE [LARGE SCALE GENOMIC DNA]</scope>
    <source>
        <strain evidence="8 9">NRRL Y-17804</strain>
    </source>
</reference>
<dbReference type="OMA" id="APSHNMA"/>
<evidence type="ECO:0000256" key="2">
    <source>
        <dbReference type="ARBA" id="ARBA00022792"/>
    </source>
</evidence>
<evidence type="ECO:0000259" key="7">
    <source>
        <dbReference type="Pfam" id="PF10502"/>
    </source>
</evidence>
<dbReference type="InterPro" id="IPR019533">
    <property type="entry name" value="Peptidase_S26"/>
</dbReference>
<organism evidence="8 9">
    <name type="scientific">Saitoella complicata (strain BCRC 22490 / CBS 7301 / JCM 7358 / NBRC 10748 / NRRL Y-17804)</name>
    <dbReference type="NCBI Taxonomy" id="698492"/>
    <lineage>
        <taxon>Eukaryota</taxon>
        <taxon>Fungi</taxon>
        <taxon>Dikarya</taxon>
        <taxon>Ascomycota</taxon>
        <taxon>Taphrinomycotina</taxon>
        <taxon>Taphrinomycotina incertae sedis</taxon>
        <taxon>Saitoella</taxon>
    </lineage>
</organism>
<dbReference type="STRING" id="698492.A0A0E9NJ42"/>
<dbReference type="PANTHER" id="PTHR12383">
    <property type="entry name" value="PROTEASE FAMILY S26 MITOCHONDRIAL INNER MEMBRANE PROTEASE-RELATED"/>
    <property type="match status" value="1"/>
</dbReference>
<dbReference type="GO" id="GO:0006627">
    <property type="term" value="P:protein processing involved in protein targeting to mitochondrion"/>
    <property type="evidence" value="ECO:0007669"/>
    <property type="project" value="TreeGrafter"/>
</dbReference>
<evidence type="ECO:0000256" key="1">
    <source>
        <dbReference type="ARBA" id="ARBA00004273"/>
    </source>
</evidence>
<reference evidence="8 9" key="3">
    <citation type="journal article" date="2015" name="Genome Announc.">
        <title>Draft Genome Sequence of the Archiascomycetous Yeast Saitoella complicata.</title>
        <authorList>
            <person name="Yamauchi K."/>
            <person name="Kondo S."/>
            <person name="Hamamoto M."/>
            <person name="Takahashi Y."/>
            <person name="Ogura Y."/>
            <person name="Hayashi T."/>
            <person name="Nishida H."/>
        </authorList>
    </citation>
    <scope>NUCLEOTIDE SEQUENCE [LARGE SCALE GENOMIC DNA]</scope>
    <source>
        <strain evidence="8 9">NRRL Y-17804</strain>
    </source>
</reference>
<evidence type="ECO:0000256" key="5">
    <source>
        <dbReference type="ARBA" id="ARBA00023136"/>
    </source>
</evidence>
<protein>
    <recommendedName>
        <fullName evidence="7">Peptidase S26 domain-containing protein</fullName>
    </recommendedName>
</protein>
<name>A0A0E9NJ42_SAICN</name>
<dbReference type="PANTHER" id="PTHR12383:SF16">
    <property type="entry name" value="MITOCHONDRIAL INNER MEMBRANE PROTEASE SUBUNIT 1"/>
    <property type="match status" value="1"/>
</dbReference>
<evidence type="ECO:0000313" key="8">
    <source>
        <dbReference type="EMBL" id="GAO49859.1"/>
    </source>
</evidence>
<dbReference type="AlphaFoldDB" id="A0A0E9NJ42"/>
<keyword evidence="2" id="KW-0999">Mitochondrion inner membrane</keyword>
<comment type="similarity">
    <text evidence="6">Belongs to the peptidase S26 family. IMP1 subfamily.</text>
</comment>
<dbReference type="EMBL" id="BACD03000026">
    <property type="protein sequence ID" value="GAO49859.1"/>
    <property type="molecule type" value="Genomic_DNA"/>
</dbReference>
<dbReference type="Proteomes" id="UP000033140">
    <property type="component" value="Unassembled WGS sequence"/>
</dbReference>
<evidence type="ECO:0000256" key="6">
    <source>
        <dbReference type="ARBA" id="ARBA00038445"/>
    </source>
</evidence>
<proteinExistence type="inferred from homology"/>